<comment type="caution">
    <text evidence="2">The sequence shown here is derived from an EMBL/GenBank/DDBJ whole genome shotgun (WGS) entry which is preliminary data.</text>
</comment>
<name>A0A4Q4T295_9PEZI</name>
<evidence type="ECO:0000256" key="1">
    <source>
        <dbReference type="SAM" id="MobiDB-lite"/>
    </source>
</evidence>
<evidence type="ECO:0000313" key="3">
    <source>
        <dbReference type="Proteomes" id="UP000293360"/>
    </source>
</evidence>
<sequence length="109" mass="11047">MRKPPADALGQCAQYSLPRSESHRPLRLARDPAASVLSLSAPSGSLSRLLPSPSGSNQAAGTLFGAGMTGLSGGIYALGAVPGAVPAAGPRDTARGPLPDRGLDRARFR</sequence>
<organism evidence="2 3">
    <name type="scientific">Monosporascus ibericus</name>
    <dbReference type="NCBI Taxonomy" id="155417"/>
    <lineage>
        <taxon>Eukaryota</taxon>
        <taxon>Fungi</taxon>
        <taxon>Dikarya</taxon>
        <taxon>Ascomycota</taxon>
        <taxon>Pezizomycotina</taxon>
        <taxon>Sordariomycetes</taxon>
        <taxon>Xylariomycetidae</taxon>
        <taxon>Xylariales</taxon>
        <taxon>Xylariales incertae sedis</taxon>
        <taxon>Monosporascus</taxon>
    </lineage>
</organism>
<protein>
    <submittedName>
        <fullName evidence="2">Uncharacterized protein</fullName>
    </submittedName>
</protein>
<reference evidence="2 3" key="1">
    <citation type="submission" date="2018-06" db="EMBL/GenBank/DDBJ databases">
        <title>Complete Genomes of Monosporascus.</title>
        <authorList>
            <person name="Robinson A.J."/>
            <person name="Natvig D.O."/>
        </authorList>
    </citation>
    <scope>NUCLEOTIDE SEQUENCE [LARGE SCALE GENOMIC DNA]</scope>
    <source>
        <strain evidence="2 3">CBS 110550</strain>
    </source>
</reference>
<dbReference type="EMBL" id="QJNU01000544">
    <property type="protein sequence ID" value="RYO95552.1"/>
    <property type="molecule type" value="Genomic_DNA"/>
</dbReference>
<gene>
    <name evidence="2" type="ORF">DL764_007649</name>
</gene>
<feature type="region of interest" description="Disordered" evidence="1">
    <location>
        <begin position="1"/>
        <end position="25"/>
    </location>
</feature>
<accession>A0A4Q4T295</accession>
<evidence type="ECO:0000313" key="2">
    <source>
        <dbReference type="EMBL" id="RYO95552.1"/>
    </source>
</evidence>
<dbReference type="AlphaFoldDB" id="A0A4Q4T295"/>
<proteinExistence type="predicted"/>
<feature type="region of interest" description="Disordered" evidence="1">
    <location>
        <begin position="86"/>
        <end position="109"/>
    </location>
</feature>
<keyword evidence="3" id="KW-1185">Reference proteome</keyword>
<dbReference type="Proteomes" id="UP000293360">
    <property type="component" value="Unassembled WGS sequence"/>
</dbReference>